<evidence type="ECO:0000259" key="1">
    <source>
        <dbReference type="Pfam" id="PF01425"/>
    </source>
</evidence>
<protein>
    <submittedName>
        <fullName evidence="2">Putative amidase ARB_02965</fullName>
    </submittedName>
</protein>
<dbReference type="AlphaFoldDB" id="A0A6V8R6F1"/>
<feature type="domain" description="Amidase" evidence="1">
    <location>
        <begin position="40"/>
        <end position="495"/>
    </location>
</feature>
<sequence>MGDLQSVRGDLYVMLPGLLNATLDQLVEGLKNNRFTSVQLTKAYLARTEQVNETVHAVVETNPDALAIAKALDDERASGTIRGPLHGIPVLVKNNIATDDKMDTTAGSQLLIGATVPRDAFVAQKLRDAGAIILGKTNMSQWANFRARDFNINGWSAHGGQTHAAYHPNQDASGSSSGSGVAADLGLAWAALGTETDGSIICPAQRSGVVGLKPTVGLTSRDLVIPVSEHQDTVGPMARTVKDAAYLLQVIAGKDAHDKYTAGIPRIPDYVAACKDTLAGARIGVPWKAINEGLEKNPHYASEVEGFKQTLPILEAAGAVLVAADYASATKDIRDIEMPLMGADFRVNLASYLSQLATNPNNIHTLEDVREQTQKHPLESYPERDTGIWDNILDKQKWDNTDPEFKEKYDRLQELGGPGGLPALLDQHRLVAVAMPSIMAPMWAAVVGAPGITVPMGHLGETEPVHEANGLVETGPGIPFGMSFLGRRWAEEDLLGLAYGFEQRTRVREREAKRVVVPTAEIEA</sequence>
<dbReference type="EMBL" id="BLZH01000014">
    <property type="protein sequence ID" value="GFP59666.1"/>
    <property type="molecule type" value="Genomic_DNA"/>
</dbReference>
<evidence type="ECO:0000313" key="3">
    <source>
        <dbReference type="Proteomes" id="UP000517252"/>
    </source>
</evidence>
<comment type="caution">
    <text evidence="2">The sequence shown here is derived from an EMBL/GenBank/DDBJ whole genome shotgun (WGS) entry which is preliminary data.</text>
</comment>
<dbReference type="InterPro" id="IPR036928">
    <property type="entry name" value="AS_sf"/>
</dbReference>
<dbReference type="InterPro" id="IPR023631">
    <property type="entry name" value="Amidase_dom"/>
</dbReference>
<name>A0A6V8R6F1_TRIAP</name>
<dbReference type="Proteomes" id="UP000517252">
    <property type="component" value="Unassembled WGS sequence"/>
</dbReference>
<organism evidence="2 3">
    <name type="scientific">Trichoderma asperellum</name>
    <name type="common">Filamentous fungus</name>
    <dbReference type="NCBI Taxonomy" id="101201"/>
    <lineage>
        <taxon>Eukaryota</taxon>
        <taxon>Fungi</taxon>
        <taxon>Dikarya</taxon>
        <taxon>Ascomycota</taxon>
        <taxon>Pezizomycotina</taxon>
        <taxon>Sordariomycetes</taxon>
        <taxon>Hypocreomycetidae</taxon>
        <taxon>Hypocreales</taxon>
        <taxon>Hypocreaceae</taxon>
        <taxon>Trichoderma</taxon>
    </lineage>
</organism>
<evidence type="ECO:0000313" key="2">
    <source>
        <dbReference type="EMBL" id="GFP59666.1"/>
    </source>
</evidence>
<dbReference type="PANTHER" id="PTHR42678:SF34">
    <property type="entry name" value="OS04G0183300 PROTEIN"/>
    <property type="match status" value="1"/>
</dbReference>
<proteinExistence type="predicted"/>
<dbReference type="Pfam" id="PF01425">
    <property type="entry name" value="Amidase"/>
    <property type="match status" value="1"/>
</dbReference>
<dbReference type="OrthoDB" id="566138at2759"/>
<dbReference type="Gene3D" id="3.90.1300.10">
    <property type="entry name" value="Amidase signature (AS) domain"/>
    <property type="match status" value="1"/>
</dbReference>
<dbReference type="PANTHER" id="PTHR42678">
    <property type="entry name" value="AMIDASE"/>
    <property type="match status" value="1"/>
</dbReference>
<gene>
    <name evidence="2" type="ORF">TASIC1_0014008800</name>
</gene>
<accession>A0A6V8R6F1</accession>
<dbReference type="SUPFAM" id="SSF75304">
    <property type="entry name" value="Amidase signature (AS) enzymes"/>
    <property type="match status" value="1"/>
</dbReference>
<reference evidence="2 3" key="1">
    <citation type="submission" date="2020-07" db="EMBL/GenBank/DDBJ databases">
        <title>Trichoderma asperellum IC-1 whole genome shotgun sequence.</title>
        <authorList>
            <person name="Kanamasa S."/>
            <person name="Takahashi H."/>
        </authorList>
    </citation>
    <scope>NUCLEOTIDE SEQUENCE [LARGE SCALE GENOMIC DNA]</scope>
    <source>
        <strain evidence="2 3">IC-1</strain>
    </source>
</reference>